<dbReference type="Gene3D" id="1.10.150.240">
    <property type="entry name" value="Putative phosphatase, domain 2"/>
    <property type="match status" value="1"/>
</dbReference>
<dbReference type="Proteomes" id="UP000578352">
    <property type="component" value="Unassembled WGS sequence"/>
</dbReference>
<sequence>MSDRKVLCDRAPGGILVAMDVYFFDCDKTLYDYDFHKRLPRLAELSGVSQYRLASGWWAGGHERAAEIGEYATSEEYLAAFAEVTGAHLTLEQWQDARKAAMTPIDGSIEALRVAATLGTVSLLSNNPIPFKDSLPVLMPESYPILGTNDLVSAVLGARKPERRIYTRALGRFGVRPEDAILFDDSLPNVEGAREAGMHAFHFTRRDDGTFDTDGLLAAVRAFAER</sequence>
<organism evidence="1 2">
    <name type="scientific">Leifsonia shinshuensis</name>
    <dbReference type="NCBI Taxonomy" id="150026"/>
    <lineage>
        <taxon>Bacteria</taxon>
        <taxon>Bacillati</taxon>
        <taxon>Actinomycetota</taxon>
        <taxon>Actinomycetes</taxon>
        <taxon>Micrococcales</taxon>
        <taxon>Microbacteriaceae</taxon>
        <taxon>Leifsonia</taxon>
    </lineage>
</organism>
<dbReference type="Gene3D" id="3.40.50.1000">
    <property type="entry name" value="HAD superfamily/HAD-like"/>
    <property type="match status" value="1"/>
</dbReference>
<comment type="caution">
    <text evidence="1">The sequence shown here is derived from an EMBL/GenBank/DDBJ whole genome shotgun (WGS) entry which is preliminary data.</text>
</comment>
<dbReference type="InterPro" id="IPR023198">
    <property type="entry name" value="PGP-like_dom2"/>
</dbReference>
<dbReference type="InterPro" id="IPR023214">
    <property type="entry name" value="HAD_sf"/>
</dbReference>
<dbReference type="EMBL" id="JACCFL010000001">
    <property type="protein sequence ID" value="NYJ24724.1"/>
    <property type="molecule type" value="Genomic_DNA"/>
</dbReference>
<dbReference type="NCBIfam" id="TIGR01509">
    <property type="entry name" value="HAD-SF-IA-v3"/>
    <property type="match status" value="1"/>
</dbReference>
<proteinExistence type="predicted"/>
<protein>
    <submittedName>
        <fullName evidence="1">Putative hydrolase of the HAD superfamily</fullName>
    </submittedName>
</protein>
<dbReference type="SFLD" id="SFLDG01129">
    <property type="entry name" value="C1.5:_HAD__Beta-PGM__Phosphata"/>
    <property type="match status" value="1"/>
</dbReference>
<dbReference type="PANTHER" id="PTHR43611">
    <property type="entry name" value="ALPHA-D-GLUCOSE 1-PHOSPHATE PHOSPHATASE"/>
    <property type="match status" value="1"/>
</dbReference>
<dbReference type="SUPFAM" id="SSF56784">
    <property type="entry name" value="HAD-like"/>
    <property type="match status" value="1"/>
</dbReference>
<dbReference type="RefSeq" id="WP_246312781.1">
    <property type="nucleotide sequence ID" value="NZ_BAABEH010000001.1"/>
</dbReference>
<dbReference type="InterPro" id="IPR036412">
    <property type="entry name" value="HAD-like_sf"/>
</dbReference>
<name>A0A853CZY8_9MICO</name>
<evidence type="ECO:0000313" key="2">
    <source>
        <dbReference type="Proteomes" id="UP000578352"/>
    </source>
</evidence>
<dbReference type="AlphaFoldDB" id="A0A853CZY8"/>
<accession>A0A853CZY8</accession>
<gene>
    <name evidence="1" type="ORF">HNR13_003011</name>
</gene>
<dbReference type="Pfam" id="PF00702">
    <property type="entry name" value="Hydrolase"/>
    <property type="match status" value="1"/>
</dbReference>
<dbReference type="PANTHER" id="PTHR43611:SF3">
    <property type="entry name" value="FLAVIN MONONUCLEOTIDE HYDROLASE 1, CHLOROPLATIC"/>
    <property type="match status" value="1"/>
</dbReference>
<keyword evidence="1" id="KW-0378">Hydrolase</keyword>
<dbReference type="CDD" id="cd02603">
    <property type="entry name" value="HAD_sEH-N_like"/>
    <property type="match status" value="1"/>
</dbReference>
<dbReference type="InterPro" id="IPR006439">
    <property type="entry name" value="HAD-SF_hydro_IA"/>
</dbReference>
<dbReference type="SFLD" id="SFLDS00003">
    <property type="entry name" value="Haloacid_Dehalogenase"/>
    <property type="match status" value="1"/>
</dbReference>
<evidence type="ECO:0000313" key="1">
    <source>
        <dbReference type="EMBL" id="NYJ24724.1"/>
    </source>
</evidence>
<dbReference type="GO" id="GO:0016787">
    <property type="term" value="F:hydrolase activity"/>
    <property type="evidence" value="ECO:0007669"/>
    <property type="project" value="UniProtKB-KW"/>
</dbReference>
<reference evidence="1 2" key="1">
    <citation type="submission" date="2020-07" db="EMBL/GenBank/DDBJ databases">
        <title>Sequencing the genomes of 1000 actinobacteria strains.</title>
        <authorList>
            <person name="Klenk H.-P."/>
        </authorList>
    </citation>
    <scope>NUCLEOTIDE SEQUENCE [LARGE SCALE GENOMIC DNA]</scope>
    <source>
        <strain evidence="1 2">DSM 15165</strain>
    </source>
</reference>